<protein>
    <recommendedName>
        <fullName evidence="4">Mutant cadherin</fullName>
    </recommendedName>
</protein>
<evidence type="ECO:0000313" key="3">
    <source>
        <dbReference type="Proteomes" id="UP001153954"/>
    </source>
</evidence>
<keyword evidence="3" id="KW-1185">Reference proteome</keyword>
<proteinExistence type="predicted"/>
<dbReference type="Proteomes" id="UP001153954">
    <property type="component" value="Unassembled WGS sequence"/>
</dbReference>
<evidence type="ECO:0008006" key="4">
    <source>
        <dbReference type="Google" id="ProtNLM"/>
    </source>
</evidence>
<evidence type="ECO:0000256" key="1">
    <source>
        <dbReference type="SAM" id="MobiDB-lite"/>
    </source>
</evidence>
<dbReference type="AlphaFoldDB" id="A0AAU9V789"/>
<name>A0AAU9V789_EUPED</name>
<dbReference type="EMBL" id="CAKOGL010000030">
    <property type="protein sequence ID" value="CAH2107214.1"/>
    <property type="molecule type" value="Genomic_DNA"/>
</dbReference>
<gene>
    <name evidence="2" type="ORF">EEDITHA_LOCUS21264</name>
</gene>
<sequence>MLRVKCNNCNIIINEVLSFIQNKLDVMNNVSLALICKQSFSEEDIAEAKSLLYESVQQKKVKRRGDDGKIKNIEDIIGLLKGADPDIFPIFVAKDLQKLPPVSFDHIDATRLLKDILVIQKELSLIKEKCSTFEETFVKKEVLKQELENCIKGYNESEKISLKQNHPYVSKKRGGFCLQDSVDCDSGPMGLMTFLDKSVSLPATEQNQVQDVPSPSHARTADVKHDTSVPVTRVQRTDTSLHVEAPGQTTAVPNVNLKLVCEAPAQSASTMSSCIAAIDERSAAVSGQFETEGEWTRVQRRKKSRFKGVKGTAVVEPTGKFKAAEFQVPLFIYNVSKDTTERDVQEYVYEKTHIKIEPERVQTRKNDKGYYSFKFTAPRIETIGNELTTDRL</sequence>
<comment type="caution">
    <text evidence="2">The sequence shown here is derived from an EMBL/GenBank/DDBJ whole genome shotgun (WGS) entry which is preliminary data.</text>
</comment>
<accession>A0AAU9V789</accession>
<evidence type="ECO:0000313" key="2">
    <source>
        <dbReference type="EMBL" id="CAH2107214.1"/>
    </source>
</evidence>
<feature type="region of interest" description="Disordered" evidence="1">
    <location>
        <begin position="206"/>
        <end position="230"/>
    </location>
</feature>
<organism evidence="2 3">
    <name type="scientific">Euphydryas editha</name>
    <name type="common">Edith's checkerspot</name>
    <dbReference type="NCBI Taxonomy" id="104508"/>
    <lineage>
        <taxon>Eukaryota</taxon>
        <taxon>Metazoa</taxon>
        <taxon>Ecdysozoa</taxon>
        <taxon>Arthropoda</taxon>
        <taxon>Hexapoda</taxon>
        <taxon>Insecta</taxon>
        <taxon>Pterygota</taxon>
        <taxon>Neoptera</taxon>
        <taxon>Endopterygota</taxon>
        <taxon>Lepidoptera</taxon>
        <taxon>Glossata</taxon>
        <taxon>Ditrysia</taxon>
        <taxon>Papilionoidea</taxon>
        <taxon>Nymphalidae</taxon>
        <taxon>Nymphalinae</taxon>
        <taxon>Euphydryas</taxon>
    </lineage>
</organism>
<reference evidence="2" key="1">
    <citation type="submission" date="2022-03" db="EMBL/GenBank/DDBJ databases">
        <authorList>
            <person name="Tunstrom K."/>
        </authorList>
    </citation>
    <scope>NUCLEOTIDE SEQUENCE</scope>
</reference>